<gene>
    <name evidence="2" type="ORF">ASIM_LOCUS13552</name>
</gene>
<reference evidence="2 3" key="2">
    <citation type="submission" date="2018-11" db="EMBL/GenBank/DDBJ databases">
        <authorList>
            <consortium name="Pathogen Informatics"/>
        </authorList>
    </citation>
    <scope>NUCLEOTIDE SEQUENCE [LARGE SCALE GENOMIC DNA]</scope>
</reference>
<proteinExistence type="predicted"/>
<dbReference type="PANTHER" id="PTHR14143:SF1">
    <property type="entry name" value="IRG-TYPE G DOMAIN-CONTAINING PROTEIN"/>
    <property type="match status" value="1"/>
</dbReference>
<dbReference type="Gene3D" id="3.40.50.300">
    <property type="entry name" value="P-loop containing nucleotide triphosphate hydrolases"/>
    <property type="match status" value="1"/>
</dbReference>
<name>A0A0M3K006_ANISI</name>
<feature type="region of interest" description="Disordered" evidence="1">
    <location>
        <begin position="1"/>
        <end position="57"/>
    </location>
</feature>
<reference evidence="4" key="1">
    <citation type="submission" date="2017-02" db="UniProtKB">
        <authorList>
            <consortium name="WormBaseParasite"/>
        </authorList>
    </citation>
    <scope>IDENTIFICATION</scope>
</reference>
<evidence type="ECO:0000256" key="1">
    <source>
        <dbReference type="SAM" id="MobiDB-lite"/>
    </source>
</evidence>
<dbReference type="AlphaFoldDB" id="A0A0M3K006"/>
<dbReference type="PANTHER" id="PTHR14143">
    <property type="entry name" value="INTERFERON-INDUCIBLE GTPASE FAMILY MEMBER"/>
    <property type="match status" value="1"/>
</dbReference>
<evidence type="ECO:0000313" key="4">
    <source>
        <dbReference type="WBParaSite" id="ASIM_0001412401-mRNA-1"/>
    </source>
</evidence>
<dbReference type="EMBL" id="UYRR01031426">
    <property type="protein sequence ID" value="VDK49985.1"/>
    <property type="molecule type" value="Genomic_DNA"/>
</dbReference>
<evidence type="ECO:0000313" key="3">
    <source>
        <dbReference type="Proteomes" id="UP000267096"/>
    </source>
</evidence>
<keyword evidence="3" id="KW-1185">Reference proteome</keyword>
<dbReference type="OrthoDB" id="422720at2759"/>
<evidence type="ECO:0000313" key="2">
    <source>
        <dbReference type="EMBL" id="VDK49985.1"/>
    </source>
</evidence>
<dbReference type="Proteomes" id="UP000267096">
    <property type="component" value="Unassembled WGS sequence"/>
</dbReference>
<protein>
    <submittedName>
        <fullName evidence="4">IRG-type G domain-containing protein</fullName>
    </submittedName>
</protein>
<feature type="compositionally biased region" description="Polar residues" evidence="1">
    <location>
        <begin position="45"/>
        <end position="57"/>
    </location>
</feature>
<sequence>GAAERPPSRVVPNEGDRPSSGSVLNEQTGQHQNRSPYNDKDRPPSRSTTMGAQQDDSATVYTNVAETTLNRSMKTASRCSLGSTNMLDDYPIYNPIEDFKFDSGQGYFPIDSSKMNIGIVGRSFSGKSALINALRGLSFTDQYAAGRYPCEKMEPFTFIEEELRETVLWEIPYPRLFSNVSDIYDRSMGFDRFYE</sequence>
<dbReference type="SUPFAM" id="SSF52540">
    <property type="entry name" value="P-loop containing nucleoside triphosphate hydrolases"/>
    <property type="match status" value="1"/>
</dbReference>
<accession>A0A0M3K006</accession>
<dbReference type="WBParaSite" id="ASIM_0001412401-mRNA-1">
    <property type="protein sequence ID" value="ASIM_0001412401-mRNA-1"/>
    <property type="gene ID" value="ASIM_0001412401"/>
</dbReference>
<dbReference type="InterPro" id="IPR027417">
    <property type="entry name" value="P-loop_NTPase"/>
</dbReference>
<feature type="compositionally biased region" description="Polar residues" evidence="1">
    <location>
        <begin position="19"/>
        <end position="36"/>
    </location>
</feature>
<organism evidence="4">
    <name type="scientific">Anisakis simplex</name>
    <name type="common">Herring worm</name>
    <dbReference type="NCBI Taxonomy" id="6269"/>
    <lineage>
        <taxon>Eukaryota</taxon>
        <taxon>Metazoa</taxon>
        <taxon>Ecdysozoa</taxon>
        <taxon>Nematoda</taxon>
        <taxon>Chromadorea</taxon>
        <taxon>Rhabditida</taxon>
        <taxon>Spirurina</taxon>
        <taxon>Ascaridomorpha</taxon>
        <taxon>Ascaridoidea</taxon>
        <taxon>Anisakidae</taxon>
        <taxon>Anisakis</taxon>
        <taxon>Anisakis simplex complex</taxon>
    </lineage>
</organism>